<evidence type="ECO:0000313" key="2">
    <source>
        <dbReference type="EMBL" id="KAK3860890.1"/>
    </source>
</evidence>
<dbReference type="Gene3D" id="3.90.660.10">
    <property type="match status" value="2"/>
</dbReference>
<dbReference type="SUPFAM" id="SSF51905">
    <property type="entry name" value="FAD/NAD(P)-binding domain"/>
    <property type="match status" value="2"/>
</dbReference>
<gene>
    <name evidence="2" type="ORF">Pcinc_033090</name>
</gene>
<dbReference type="InterPro" id="IPR002937">
    <property type="entry name" value="Amino_oxidase"/>
</dbReference>
<proteinExistence type="predicted"/>
<accession>A0AAE1K2D7</accession>
<dbReference type="PANTHER" id="PTHR10742">
    <property type="entry name" value="FLAVIN MONOAMINE OXIDASE"/>
    <property type="match status" value="1"/>
</dbReference>
<evidence type="ECO:0000313" key="3">
    <source>
        <dbReference type="Proteomes" id="UP001286313"/>
    </source>
</evidence>
<dbReference type="SUPFAM" id="SSF54373">
    <property type="entry name" value="FAD-linked reductases, C-terminal domain"/>
    <property type="match status" value="2"/>
</dbReference>
<evidence type="ECO:0000259" key="1">
    <source>
        <dbReference type="Pfam" id="PF01593"/>
    </source>
</evidence>
<dbReference type="AlphaFoldDB" id="A0AAE1K2D7"/>
<feature type="domain" description="Amine oxidase" evidence="1">
    <location>
        <begin position="58"/>
        <end position="503"/>
    </location>
</feature>
<dbReference type="Proteomes" id="UP001286313">
    <property type="component" value="Unassembled WGS sequence"/>
</dbReference>
<comment type="caution">
    <text evidence="2">The sequence shown here is derived from an EMBL/GenBank/DDBJ whole genome shotgun (WGS) entry which is preliminary data.</text>
</comment>
<protein>
    <recommendedName>
        <fullName evidence="1">Amine oxidase domain-containing protein</fullName>
    </recommendedName>
</protein>
<feature type="domain" description="Amine oxidase" evidence="1">
    <location>
        <begin position="530"/>
        <end position="1010"/>
    </location>
</feature>
<dbReference type="PANTHER" id="PTHR10742:SF398">
    <property type="entry name" value="AMINE OXIDASE DOMAIN-CONTAINING PROTEIN-RELATED"/>
    <property type="match status" value="1"/>
</dbReference>
<dbReference type="InterPro" id="IPR036188">
    <property type="entry name" value="FAD/NAD-bd_sf"/>
</dbReference>
<organism evidence="2 3">
    <name type="scientific">Petrolisthes cinctipes</name>
    <name type="common">Flat porcelain crab</name>
    <dbReference type="NCBI Taxonomy" id="88211"/>
    <lineage>
        <taxon>Eukaryota</taxon>
        <taxon>Metazoa</taxon>
        <taxon>Ecdysozoa</taxon>
        <taxon>Arthropoda</taxon>
        <taxon>Crustacea</taxon>
        <taxon>Multicrustacea</taxon>
        <taxon>Malacostraca</taxon>
        <taxon>Eumalacostraca</taxon>
        <taxon>Eucarida</taxon>
        <taxon>Decapoda</taxon>
        <taxon>Pleocyemata</taxon>
        <taxon>Anomura</taxon>
        <taxon>Galatheoidea</taxon>
        <taxon>Porcellanidae</taxon>
        <taxon>Petrolisthes</taxon>
    </lineage>
</organism>
<name>A0AAE1K2D7_PETCI</name>
<sequence>MEREYILEVDLRDSGVNETGERLRRFREGVIAADSAEHNLQMNTLPKHVRVCIIGGGVAGLGAAQQLIQSGVDDILLLEAQDRVGGRVFTRKHGKHYIELGAHWIHGEEGNVVHEWAAENGLIAEEASVTQTGYGETIFVRQDGKVVPQEMVDEFMKIAAKIQESGEEELNTCPHSVGHYYTEKFKAVNKWGIVGNELLEWKHRFLNCVNGSASWHDLPGKKYLEYKDCPGDPTVNWKQNGYQTLIDHLKEEIPVSRLALNSPVKCIDWDVTTTGAASGCKVTLESGTVVSADHVVFTASIGVLKAQTNMFSPSLPQRMIKAIEGIGFGVVGKIYLQFPHQWWDNGSDGFSFLPDLQEQPAVITKENWESGILGFYPVYKQQNMVCGWITGPTALAIEDTPECEVAERCVSLLRKVLSPKWTVPQASWCKRTTWGSNPYTRGSYSFYSMKSMELEVEMVDLAQPLLDSKKNPVVCFAGEATHPCFFSTVHGALESGRREASRITQHINRLLMNQPKREKYQVVIVGGGAAGIGAARELTHHGINSVLILEGSDRVGGRIKTVPTPPQGVVELGAQWIHGEVGNVLHKVAASRGLLHHHLSLDGKGTFITENGQVINEDIVRHVSKVMEEADEECMSFCDDIENNGNIEQLSVGEFFRRKFMVHLEECQNDAAEVREMKTALFYWHLRWQRIDNACDSLHLLSAKCWGLYELCEGNNNMNPNAGFMSIMETLLAEATTEVKLYSEVSCIDYAHQVQKTEDGYVRQDGTTFPVLIKCRDGSEYEAQHVIVTSSIGYLKSHPHLFTPPLPTKLQQTVLSRGYGTIDKIFLEYDEAWWVDGCEGIQLIWTKDIPDFERLSPQSKYIDGTNEKLSKYWVRAISGFDPVFNHPARLCGWIGGTEAEYMESLSDHQIGTDCTLLLRKFLPHTDIPYPKKVYRSQWATNPLSCGGYSYHNVGCLCCSGALDADLNFPVSAFSDDDTQVPVVVLAGEANSKKFYSTVHGALQNGIQQAAHFIKSHKRLLGSIKRKM</sequence>
<keyword evidence="3" id="KW-1185">Reference proteome</keyword>
<dbReference type="GO" id="GO:0046592">
    <property type="term" value="F:polyamine oxidase activity"/>
    <property type="evidence" value="ECO:0007669"/>
    <property type="project" value="TreeGrafter"/>
</dbReference>
<dbReference type="InterPro" id="IPR050281">
    <property type="entry name" value="Flavin_monoamine_oxidase"/>
</dbReference>
<reference evidence="2" key="1">
    <citation type="submission" date="2023-10" db="EMBL/GenBank/DDBJ databases">
        <title>Genome assemblies of two species of porcelain crab, Petrolisthes cinctipes and Petrolisthes manimaculis (Anomura: Porcellanidae).</title>
        <authorList>
            <person name="Angst P."/>
        </authorList>
    </citation>
    <scope>NUCLEOTIDE SEQUENCE</scope>
    <source>
        <strain evidence="2">PB745_01</strain>
        <tissue evidence="2">Gill</tissue>
    </source>
</reference>
<dbReference type="Gene3D" id="3.50.50.60">
    <property type="entry name" value="FAD/NAD(P)-binding domain"/>
    <property type="match status" value="2"/>
</dbReference>
<dbReference type="Pfam" id="PF01593">
    <property type="entry name" value="Amino_oxidase"/>
    <property type="match status" value="2"/>
</dbReference>
<dbReference type="EMBL" id="JAWQEG010004609">
    <property type="protein sequence ID" value="KAK3860890.1"/>
    <property type="molecule type" value="Genomic_DNA"/>
</dbReference>